<protein>
    <submittedName>
        <fullName evidence="1">Uncharacterized protein</fullName>
    </submittedName>
</protein>
<name>A0ACB9NIC4_BAUVA</name>
<organism evidence="1 2">
    <name type="scientific">Bauhinia variegata</name>
    <name type="common">Purple orchid tree</name>
    <name type="synonym">Phanera variegata</name>
    <dbReference type="NCBI Taxonomy" id="167791"/>
    <lineage>
        <taxon>Eukaryota</taxon>
        <taxon>Viridiplantae</taxon>
        <taxon>Streptophyta</taxon>
        <taxon>Embryophyta</taxon>
        <taxon>Tracheophyta</taxon>
        <taxon>Spermatophyta</taxon>
        <taxon>Magnoliopsida</taxon>
        <taxon>eudicotyledons</taxon>
        <taxon>Gunneridae</taxon>
        <taxon>Pentapetalae</taxon>
        <taxon>rosids</taxon>
        <taxon>fabids</taxon>
        <taxon>Fabales</taxon>
        <taxon>Fabaceae</taxon>
        <taxon>Cercidoideae</taxon>
        <taxon>Cercideae</taxon>
        <taxon>Bauhiniinae</taxon>
        <taxon>Bauhinia</taxon>
    </lineage>
</organism>
<dbReference type="Proteomes" id="UP000828941">
    <property type="component" value="Chromosome 6"/>
</dbReference>
<sequence>MWSTAIESHVTKPHLRLDNELIRPDICRIHANYVRQTQPTGSTFFQLANEPSPRQVLTSFDRIRIAAGRR</sequence>
<accession>A0ACB9NIC4</accession>
<keyword evidence="2" id="KW-1185">Reference proteome</keyword>
<evidence type="ECO:0000313" key="1">
    <source>
        <dbReference type="EMBL" id="KAI4335763.1"/>
    </source>
</evidence>
<proteinExistence type="predicted"/>
<evidence type="ECO:0000313" key="2">
    <source>
        <dbReference type="Proteomes" id="UP000828941"/>
    </source>
</evidence>
<dbReference type="EMBL" id="CM039431">
    <property type="protein sequence ID" value="KAI4335763.1"/>
    <property type="molecule type" value="Genomic_DNA"/>
</dbReference>
<reference evidence="1 2" key="1">
    <citation type="journal article" date="2022" name="DNA Res.">
        <title>Chromosomal-level genome assembly of the orchid tree Bauhinia variegata (Leguminosae; Cercidoideae) supports the allotetraploid origin hypothesis of Bauhinia.</title>
        <authorList>
            <person name="Zhong Y."/>
            <person name="Chen Y."/>
            <person name="Zheng D."/>
            <person name="Pang J."/>
            <person name="Liu Y."/>
            <person name="Luo S."/>
            <person name="Meng S."/>
            <person name="Qian L."/>
            <person name="Wei D."/>
            <person name="Dai S."/>
            <person name="Zhou R."/>
        </authorList>
    </citation>
    <scope>NUCLEOTIDE SEQUENCE [LARGE SCALE GENOMIC DNA]</scope>
    <source>
        <strain evidence="1">BV-YZ2020</strain>
    </source>
</reference>
<gene>
    <name evidence="1" type="ORF">L6164_014374</name>
</gene>
<comment type="caution">
    <text evidence="1">The sequence shown here is derived from an EMBL/GenBank/DDBJ whole genome shotgun (WGS) entry which is preliminary data.</text>
</comment>